<reference evidence="8" key="1">
    <citation type="journal article" date="2010" name="Nature">
        <title>The Amphimedon queenslandica genome and the evolution of animal complexity.</title>
        <authorList>
            <person name="Srivastava M."/>
            <person name="Simakov O."/>
            <person name="Chapman J."/>
            <person name="Fahey B."/>
            <person name="Gauthier M.E."/>
            <person name="Mitros T."/>
            <person name="Richards G.S."/>
            <person name="Conaco C."/>
            <person name="Dacre M."/>
            <person name="Hellsten U."/>
            <person name="Larroux C."/>
            <person name="Putnam N.H."/>
            <person name="Stanke M."/>
            <person name="Adamska M."/>
            <person name="Darling A."/>
            <person name="Degnan S.M."/>
            <person name="Oakley T.H."/>
            <person name="Plachetzki D.C."/>
            <person name="Zhai Y."/>
            <person name="Adamski M."/>
            <person name="Calcino A."/>
            <person name="Cummins S.F."/>
            <person name="Goodstein D.M."/>
            <person name="Harris C."/>
            <person name="Jackson D.J."/>
            <person name="Leys S.P."/>
            <person name="Shu S."/>
            <person name="Woodcroft B.J."/>
            <person name="Vervoort M."/>
            <person name="Kosik K.S."/>
            <person name="Manning G."/>
            <person name="Degnan B.M."/>
            <person name="Rokhsar D.S."/>
        </authorList>
    </citation>
    <scope>NUCLEOTIDE SEQUENCE [LARGE SCALE GENOMIC DNA]</scope>
</reference>
<dbReference type="GO" id="GO:0005524">
    <property type="term" value="F:ATP binding"/>
    <property type="evidence" value="ECO:0007669"/>
    <property type="project" value="UniProtKB-UniRule"/>
</dbReference>
<keyword evidence="3" id="KW-0418">Kinase</keyword>
<evidence type="ECO:0000313" key="8">
    <source>
        <dbReference type="Proteomes" id="UP000007879"/>
    </source>
</evidence>
<evidence type="ECO:0000256" key="1">
    <source>
        <dbReference type="ARBA" id="ARBA00022679"/>
    </source>
</evidence>
<dbReference type="GeneID" id="109591325"/>
<evidence type="ECO:0000313" key="7">
    <source>
        <dbReference type="EnsemblMetazoa" id="XP_019862639.1"/>
    </source>
</evidence>
<evidence type="ECO:0000256" key="5">
    <source>
        <dbReference type="PROSITE-ProRule" id="PRU10141"/>
    </source>
</evidence>
<dbReference type="GO" id="GO:0061709">
    <property type="term" value="P:reticulophagy"/>
    <property type="evidence" value="ECO:0007669"/>
    <property type="project" value="TreeGrafter"/>
</dbReference>
<proteinExistence type="predicted"/>
<dbReference type="PANTHER" id="PTHR24348:SF22">
    <property type="entry name" value="NON-SPECIFIC SERINE_THREONINE PROTEIN KINASE"/>
    <property type="match status" value="1"/>
</dbReference>
<dbReference type="GO" id="GO:0005829">
    <property type="term" value="C:cytosol"/>
    <property type="evidence" value="ECO:0007669"/>
    <property type="project" value="TreeGrafter"/>
</dbReference>
<evidence type="ECO:0000259" key="6">
    <source>
        <dbReference type="PROSITE" id="PS50011"/>
    </source>
</evidence>
<dbReference type="InterPro" id="IPR017441">
    <property type="entry name" value="Protein_kinase_ATP_BS"/>
</dbReference>
<evidence type="ECO:0000256" key="3">
    <source>
        <dbReference type="ARBA" id="ARBA00022777"/>
    </source>
</evidence>
<dbReference type="PROSITE" id="PS50011">
    <property type="entry name" value="PROTEIN_KINASE_DOM"/>
    <property type="match status" value="1"/>
</dbReference>
<evidence type="ECO:0000256" key="2">
    <source>
        <dbReference type="ARBA" id="ARBA00022741"/>
    </source>
</evidence>
<dbReference type="AlphaFoldDB" id="A0AAN0K055"/>
<dbReference type="GO" id="GO:0000045">
    <property type="term" value="P:autophagosome assembly"/>
    <property type="evidence" value="ECO:0007669"/>
    <property type="project" value="TreeGrafter"/>
</dbReference>
<dbReference type="Gene3D" id="1.10.510.10">
    <property type="entry name" value="Transferase(Phosphotransferase) domain 1"/>
    <property type="match status" value="1"/>
</dbReference>
<dbReference type="PROSITE" id="PS00107">
    <property type="entry name" value="PROTEIN_KINASE_ATP"/>
    <property type="match status" value="1"/>
</dbReference>
<dbReference type="InterPro" id="IPR011009">
    <property type="entry name" value="Kinase-like_dom_sf"/>
</dbReference>
<dbReference type="GO" id="GO:0042594">
    <property type="term" value="P:response to starvation"/>
    <property type="evidence" value="ECO:0007669"/>
    <property type="project" value="TreeGrafter"/>
</dbReference>
<dbReference type="GO" id="GO:0004674">
    <property type="term" value="F:protein serine/threonine kinase activity"/>
    <property type="evidence" value="ECO:0007669"/>
    <property type="project" value="InterPro"/>
</dbReference>
<keyword evidence="8" id="KW-1185">Reference proteome</keyword>
<dbReference type="KEGG" id="aqu:109591325"/>
<keyword evidence="4 5" id="KW-0067">ATP-binding</keyword>
<dbReference type="EnsemblMetazoa" id="XM_020007080.1">
    <property type="protein sequence ID" value="XP_019862639.1"/>
    <property type="gene ID" value="LOC109591325"/>
</dbReference>
<dbReference type="SUPFAM" id="SSF56112">
    <property type="entry name" value="Protein kinase-like (PK-like)"/>
    <property type="match status" value="1"/>
</dbReference>
<dbReference type="GO" id="GO:0034727">
    <property type="term" value="P:piecemeal microautophagy of the nucleus"/>
    <property type="evidence" value="ECO:0007669"/>
    <property type="project" value="TreeGrafter"/>
</dbReference>
<protein>
    <recommendedName>
        <fullName evidence="6">Protein kinase domain-containing protein</fullName>
    </recommendedName>
</protein>
<dbReference type="InterPro" id="IPR000719">
    <property type="entry name" value="Prot_kinase_dom"/>
</dbReference>
<feature type="domain" description="Protein kinase" evidence="6">
    <location>
        <begin position="6"/>
        <end position="144"/>
    </location>
</feature>
<dbReference type="GO" id="GO:0005776">
    <property type="term" value="C:autophagosome"/>
    <property type="evidence" value="ECO:0007669"/>
    <property type="project" value="TreeGrafter"/>
</dbReference>
<dbReference type="Pfam" id="PF00069">
    <property type="entry name" value="Pkinase"/>
    <property type="match status" value="1"/>
</dbReference>
<dbReference type="GO" id="GO:0034045">
    <property type="term" value="C:phagophore assembly site membrane"/>
    <property type="evidence" value="ECO:0007669"/>
    <property type="project" value="TreeGrafter"/>
</dbReference>
<dbReference type="PANTHER" id="PTHR24348">
    <property type="entry name" value="SERINE/THREONINE-PROTEIN KINASE UNC-51-RELATED"/>
    <property type="match status" value="1"/>
</dbReference>
<name>A0AAN0K055_AMPQE</name>
<dbReference type="InterPro" id="IPR045269">
    <property type="entry name" value="Atg1-like"/>
</dbReference>
<dbReference type="Proteomes" id="UP000007879">
    <property type="component" value="Unassembled WGS sequence"/>
</dbReference>
<reference evidence="7" key="2">
    <citation type="submission" date="2024-06" db="UniProtKB">
        <authorList>
            <consortium name="EnsemblMetazoa"/>
        </authorList>
    </citation>
    <scope>IDENTIFICATION</scope>
</reference>
<sequence length="144" mass="16823">MSIRKSWKRAPIGRGSFGDVSLFTSNDGDQIALKEMKLEPLRYLDSHERDEIIVRLRNEIKIMGEHDHPNLIKALGPPPDIPYHPPEDMMHVWMEFCNGGDLRNVSLLIQRRTGEEITCKIFMCKICPLYLMKKWLGENSYYVF</sequence>
<feature type="binding site" evidence="5">
    <location>
        <position position="34"/>
    </location>
    <ligand>
        <name>ATP</name>
        <dbReference type="ChEBI" id="CHEBI:30616"/>
    </ligand>
</feature>
<dbReference type="GO" id="GO:0000422">
    <property type="term" value="P:autophagy of mitochondrion"/>
    <property type="evidence" value="ECO:0007669"/>
    <property type="project" value="TreeGrafter"/>
</dbReference>
<keyword evidence="2 5" id="KW-0547">Nucleotide-binding</keyword>
<accession>A0AAN0K055</accession>
<organism evidence="7 8">
    <name type="scientific">Amphimedon queenslandica</name>
    <name type="common">Sponge</name>
    <dbReference type="NCBI Taxonomy" id="400682"/>
    <lineage>
        <taxon>Eukaryota</taxon>
        <taxon>Metazoa</taxon>
        <taxon>Porifera</taxon>
        <taxon>Demospongiae</taxon>
        <taxon>Heteroscleromorpha</taxon>
        <taxon>Haplosclerida</taxon>
        <taxon>Niphatidae</taxon>
        <taxon>Amphimedon</taxon>
    </lineage>
</organism>
<dbReference type="RefSeq" id="XP_019862639.1">
    <property type="nucleotide sequence ID" value="XM_020007080.1"/>
</dbReference>
<dbReference type="GO" id="GO:0010506">
    <property type="term" value="P:regulation of autophagy"/>
    <property type="evidence" value="ECO:0007669"/>
    <property type="project" value="InterPro"/>
</dbReference>
<evidence type="ECO:0000256" key="4">
    <source>
        <dbReference type="ARBA" id="ARBA00022840"/>
    </source>
</evidence>
<keyword evidence="1" id="KW-0808">Transferase</keyword>